<dbReference type="Proteomes" id="UP001589610">
    <property type="component" value="Unassembled WGS sequence"/>
</dbReference>
<protein>
    <submittedName>
        <fullName evidence="2">Transposase</fullName>
    </submittedName>
</protein>
<name>A0ABV5TFY9_9ACTN</name>
<evidence type="ECO:0000313" key="3">
    <source>
        <dbReference type="Proteomes" id="UP001589610"/>
    </source>
</evidence>
<reference evidence="2 3" key="1">
    <citation type="submission" date="2024-09" db="EMBL/GenBank/DDBJ databases">
        <authorList>
            <person name="Sun Q."/>
            <person name="Mori K."/>
        </authorList>
    </citation>
    <scope>NUCLEOTIDE SEQUENCE [LARGE SCALE GENOMIC DNA]</scope>
    <source>
        <strain evidence="2 3">JCM 3028</strain>
    </source>
</reference>
<dbReference type="InterPro" id="IPR038717">
    <property type="entry name" value="Tc1-like_DDE_dom"/>
</dbReference>
<gene>
    <name evidence="2" type="ORF">ACFFRH_16175</name>
</gene>
<feature type="domain" description="Tc1-like transposase DDE" evidence="1">
    <location>
        <begin position="20"/>
        <end position="164"/>
    </location>
</feature>
<keyword evidence="3" id="KW-1185">Reference proteome</keyword>
<evidence type="ECO:0000313" key="2">
    <source>
        <dbReference type="EMBL" id="MFB9677020.1"/>
    </source>
</evidence>
<dbReference type="InterPro" id="IPR036397">
    <property type="entry name" value="RNaseH_sf"/>
</dbReference>
<comment type="caution">
    <text evidence="2">The sequence shown here is derived from an EMBL/GenBank/DDBJ whole genome shotgun (WGS) entry which is preliminary data.</text>
</comment>
<dbReference type="Gene3D" id="3.30.420.10">
    <property type="entry name" value="Ribonuclease H-like superfamily/Ribonuclease H"/>
    <property type="match status" value="1"/>
</dbReference>
<accession>A0ABV5TFY9</accession>
<sequence>MEAAGVARFRNTWAAWGSWLVFADESGQNLKPPKGRTWARKGRTPALPVAYRGHGRVSIAALIRVKPGMWTRLIYRARTYHHRKNEPKGFTVADLQTLLQAAHTQLDGPISLVWDSLPEHVSAQMRAWIAARQDWLPVYRLPAYAPELNPAEGVWSNLRTKLFNFLAGP</sequence>
<organism evidence="2 3">
    <name type="scientific">Streptosporangium vulgare</name>
    <dbReference type="NCBI Taxonomy" id="46190"/>
    <lineage>
        <taxon>Bacteria</taxon>
        <taxon>Bacillati</taxon>
        <taxon>Actinomycetota</taxon>
        <taxon>Actinomycetes</taxon>
        <taxon>Streptosporangiales</taxon>
        <taxon>Streptosporangiaceae</taxon>
        <taxon>Streptosporangium</taxon>
    </lineage>
</organism>
<dbReference type="Pfam" id="PF13358">
    <property type="entry name" value="DDE_3"/>
    <property type="match status" value="1"/>
</dbReference>
<evidence type="ECO:0000259" key="1">
    <source>
        <dbReference type="Pfam" id="PF13358"/>
    </source>
</evidence>
<dbReference type="RefSeq" id="WP_344749885.1">
    <property type="nucleotide sequence ID" value="NZ_BAAAWW010000210.1"/>
</dbReference>
<dbReference type="EMBL" id="JBHMBS010000006">
    <property type="protein sequence ID" value="MFB9677020.1"/>
    <property type="molecule type" value="Genomic_DNA"/>
</dbReference>
<proteinExistence type="predicted"/>